<proteinExistence type="predicted"/>
<comment type="caution">
    <text evidence="3">The sequence shown here is derived from an EMBL/GenBank/DDBJ whole genome shotgun (WGS) entry which is preliminary data.</text>
</comment>
<gene>
    <name evidence="3" type="ORF">SASPL_111130</name>
</gene>
<dbReference type="PANTHER" id="PTHR24177">
    <property type="entry name" value="CASKIN"/>
    <property type="match status" value="1"/>
</dbReference>
<keyword evidence="1" id="KW-0812">Transmembrane</keyword>
<feature type="transmembrane region" description="Helical" evidence="1">
    <location>
        <begin position="26"/>
        <end position="46"/>
    </location>
</feature>
<feature type="transmembrane region" description="Helical" evidence="1">
    <location>
        <begin position="58"/>
        <end position="82"/>
    </location>
</feature>
<dbReference type="AlphaFoldDB" id="A0A8X8YA63"/>
<dbReference type="Proteomes" id="UP000298416">
    <property type="component" value="Unassembled WGS sequence"/>
</dbReference>
<evidence type="ECO:0000313" key="4">
    <source>
        <dbReference type="Proteomes" id="UP000298416"/>
    </source>
</evidence>
<name>A0A8X8YA63_SALSN</name>
<protein>
    <recommendedName>
        <fullName evidence="2">PGG domain-containing protein</fullName>
    </recommendedName>
</protein>
<sequence length="159" mass="17225">MFTENHRELAKEASEWLYKTSESCSVVAVLIATVAFTASSTVPGGIESNGTPVLKKQPAFNVFAIASLVALCFSIASVVMFMAFFTSRHPEKDYGTNLPAKLLVELTSLLISIAAVLGIILRRTFFRDKGYLQIHGLLALCCHAFSGGTLHRLADSDVL</sequence>
<dbReference type="PANTHER" id="PTHR24177:SF103">
    <property type="entry name" value="PGG DOMAIN-CONTAINING PROTEIN"/>
    <property type="match status" value="1"/>
</dbReference>
<keyword evidence="1" id="KW-0472">Membrane</keyword>
<feature type="domain" description="PGG" evidence="2">
    <location>
        <begin position="15"/>
        <end position="117"/>
    </location>
</feature>
<feature type="transmembrane region" description="Helical" evidence="1">
    <location>
        <begin position="102"/>
        <end position="121"/>
    </location>
</feature>
<reference evidence="3" key="2">
    <citation type="submission" date="2020-08" db="EMBL/GenBank/DDBJ databases">
        <title>Plant Genome Project.</title>
        <authorList>
            <person name="Zhang R.-G."/>
        </authorList>
    </citation>
    <scope>NUCLEOTIDE SEQUENCE</scope>
    <source>
        <strain evidence="3">Huo1</strain>
        <tissue evidence="3">Leaf</tissue>
    </source>
</reference>
<dbReference type="EMBL" id="PNBA02000004">
    <property type="protein sequence ID" value="KAG6426892.1"/>
    <property type="molecule type" value="Genomic_DNA"/>
</dbReference>
<dbReference type="Pfam" id="PF13962">
    <property type="entry name" value="PGG"/>
    <property type="match status" value="1"/>
</dbReference>
<dbReference type="InterPro" id="IPR026961">
    <property type="entry name" value="PGG_dom"/>
</dbReference>
<reference evidence="3" key="1">
    <citation type="submission" date="2018-01" db="EMBL/GenBank/DDBJ databases">
        <authorList>
            <person name="Mao J.F."/>
        </authorList>
    </citation>
    <scope>NUCLEOTIDE SEQUENCE</scope>
    <source>
        <strain evidence="3">Huo1</strain>
        <tissue evidence="3">Leaf</tissue>
    </source>
</reference>
<keyword evidence="4" id="KW-1185">Reference proteome</keyword>
<accession>A0A8X8YA63</accession>
<keyword evidence="1" id="KW-1133">Transmembrane helix</keyword>
<evidence type="ECO:0000256" key="1">
    <source>
        <dbReference type="SAM" id="Phobius"/>
    </source>
</evidence>
<organism evidence="3">
    <name type="scientific">Salvia splendens</name>
    <name type="common">Scarlet sage</name>
    <dbReference type="NCBI Taxonomy" id="180675"/>
    <lineage>
        <taxon>Eukaryota</taxon>
        <taxon>Viridiplantae</taxon>
        <taxon>Streptophyta</taxon>
        <taxon>Embryophyta</taxon>
        <taxon>Tracheophyta</taxon>
        <taxon>Spermatophyta</taxon>
        <taxon>Magnoliopsida</taxon>
        <taxon>eudicotyledons</taxon>
        <taxon>Gunneridae</taxon>
        <taxon>Pentapetalae</taxon>
        <taxon>asterids</taxon>
        <taxon>lamiids</taxon>
        <taxon>Lamiales</taxon>
        <taxon>Lamiaceae</taxon>
        <taxon>Nepetoideae</taxon>
        <taxon>Mentheae</taxon>
        <taxon>Salviinae</taxon>
        <taxon>Salvia</taxon>
        <taxon>Salvia subgen. Calosphace</taxon>
        <taxon>core Calosphace</taxon>
    </lineage>
</organism>
<evidence type="ECO:0000313" key="3">
    <source>
        <dbReference type="EMBL" id="KAG6426892.1"/>
    </source>
</evidence>
<evidence type="ECO:0000259" key="2">
    <source>
        <dbReference type="Pfam" id="PF13962"/>
    </source>
</evidence>
<dbReference type="GO" id="GO:0016020">
    <property type="term" value="C:membrane"/>
    <property type="evidence" value="ECO:0007669"/>
    <property type="project" value="TreeGrafter"/>
</dbReference>